<name>A0A370BZ79_ASPNG</name>
<reference evidence="1 2" key="1">
    <citation type="submission" date="2018-07" db="EMBL/GenBank/DDBJ databases">
        <title>Section-level genome sequencing of Aspergillus section Nigri to investigate inter- and intra-species variation.</title>
        <authorList>
            <consortium name="DOE Joint Genome Institute"/>
            <person name="Vesth T.C."/>
            <person name="Nybo J.L."/>
            <person name="Theobald S."/>
            <person name="Frisvad J.C."/>
            <person name="Larsen T.O."/>
            <person name="Nielsen K.F."/>
            <person name="Hoof J.B."/>
            <person name="Brandl J."/>
            <person name="Salamov A."/>
            <person name="Riley R."/>
            <person name="Gladden J.M."/>
            <person name="Phatale P."/>
            <person name="Nielsen M.T."/>
            <person name="Lyhne E.K."/>
            <person name="Kogle M.E."/>
            <person name="Strasser K."/>
            <person name="McDonnell E."/>
            <person name="Barry K."/>
            <person name="Clum A."/>
            <person name="Chen C."/>
            <person name="Nolan M."/>
            <person name="Sandor L."/>
            <person name="Kuo A."/>
            <person name="Lipzen A."/>
            <person name="Hainaut M."/>
            <person name="Drula E."/>
            <person name="Tsang A."/>
            <person name="Magnuson J.K."/>
            <person name="Henrissat B."/>
            <person name="Wiebenga A."/>
            <person name="Simmons B.A."/>
            <person name="Makela M.R."/>
            <person name="De vries R.P."/>
            <person name="Grigoriev I.V."/>
            <person name="Mortensen U.H."/>
            <person name="Baker S.E."/>
            <person name="Andersen M.R."/>
        </authorList>
    </citation>
    <scope>NUCLEOTIDE SEQUENCE [LARGE SCALE GENOMIC DNA]</scope>
    <source>
        <strain evidence="1 2">ATCC 13496</strain>
    </source>
</reference>
<protein>
    <submittedName>
        <fullName evidence="1">Uncharacterized protein</fullName>
    </submittedName>
</protein>
<dbReference type="AlphaFoldDB" id="A0A370BZ79"/>
<evidence type="ECO:0000313" key="2">
    <source>
        <dbReference type="Proteomes" id="UP000253845"/>
    </source>
</evidence>
<gene>
    <name evidence="1" type="ORF">M747DRAFT_29018</name>
</gene>
<accession>A0A370BZ79</accession>
<dbReference type="Proteomes" id="UP000253845">
    <property type="component" value="Unassembled WGS sequence"/>
</dbReference>
<evidence type="ECO:0000313" key="1">
    <source>
        <dbReference type="EMBL" id="RDH21048.1"/>
    </source>
</evidence>
<dbReference type="EMBL" id="KZ851912">
    <property type="protein sequence ID" value="RDH21048.1"/>
    <property type="molecule type" value="Genomic_DNA"/>
</dbReference>
<sequence>MNTSHVATSVIFRILSSWANTSIIFSSMGYVAMTANVGLKESLTSTTNDRWNMANRTVSFHINESQRLVEGDGGSDRSFFFSCNGVD</sequence>
<organism evidence="1 2">
    <name type="scientific">Aspergillus niger ATCC 13496</name>
    <dbReference type="NCBI Taxonomy" id="1353008"/>
    <lineage>
        <taxon>Eukaryota</taxon>
        <taxon>Fungi</taxon>
        <taxon>Dikarya</taxon>
        <taxon>Ascomycota</taxon>
        <taxon>Pezizomycotina</taxon>
        <taxon>Eurotiomycetes</taxon>
        <taxon>Eurotiomycetidae</taxon>
        <taxon>Eurotiales</taxon>
        <taxon>Aspergillaceae</taxon>
        <taxon>Aspergillus</taxon>
        <taxon>Aspergillus subgen. Circumdati</taxon>
    </lineage>
</organism>
<dbReference type="VEuPathDB" id="FungiDB:M747DRAFT_29018"/>
<proteinExistence type="predicted"/>